<accession>A0AC61R8G4</accession>
<dbReference type="EMBL" id="SRYG01000008">
    <property type="protein sequence ID" value="TGY66248.1"/>
    <property type="molecule type" value="Genomic_DNA"/>
</dbReference>
<dbReference type="Proteomes" id="UP000308836">
    <property type="component" value="Unassembled WGS sequence"/>
</dbReference>
<evidence type="ECO:0000313" key="1">
    <source>
        <dbReference type="EMBL" id="TGY66248.1"/>
    </source>
</evidence>
<evidence type="ECO:0000313" key="2">
    <source>
        <dbReference type="Proteomes" id="UP000308836"/>
    </source>
</evidence>
<name>A0AC61R8G4_9FIRM</name>
<organism evidence="1 2">
    <name type="scientific">Dubosiella muris</name>
    <dbReference type="NCBI Taxonomy" id="3038133"/>
    <lineage>
        <taxon>Bacteria</taxon>
        <taxon>Bacillati</taxon>
        <taxon>Bacillota</taxon>
        <taxon>Erysipelotrichia</taxon>
        <taxon>Erysipelotrichales</taxon>
        <taxon>Erysipelotrichaceae</taxon>
        <taxon>Dubosiella</taxon>
    </lineage>
</organism>
<protein>
    <submittedName>
        <fullName evidence="1">Uncharacterized protein</fullName>
    </submittedName>
</protein>
<proteinExistence type="predicted"/>
<keyword evidence="2" id="KW-1185">Reference proteome</keyword>
<gene>
    <name evidence="1" type="ORF">E5336_05220</name>
</gene>
<reference evidence="1" key="1">
    <citation type="submission" date="2019-04" db="EMBL/GenBank/DDBJ databases">
        <title>Microbes associate with the intestines of laboratory mice.</title>
        <authorList>
            <person name="Navarre W."/>
            <person name="Wong E."/>
            <person name="Huang K."/>
            <person name="Tropini C."/>
            <person name="Ng K."/>
            <person name="Yu B."/>
        </authorList>
    </citation>
    <scope>NUCLEOTIDE SEQUENCE</scope>
    <source>
        <strain evidence="1">NM09_H32</strain>
    </source>
</reference>
<comment type="caution">
    <text evidence="1">The sequence shown here is derived from an EMBL/GenBank/DDBJ whole genome shotgun (WGS) entry which is preliminary data.</text>
</comment>
<sequence length="214" mass="24184">MKRFLKCLFAMMMVVGLSACSNSEQEQEAIKVVIDSYLGNCKSGDYESADAFLSKDAGSDLEFAAVYSELDSQLESMGLGEDFDREARSFVQDFVSKTFMEYKVDGIQVDGDKATANITLNGKDTDEFDLNEIQDLTLNEVTNYINDHTEELQSYAENHTEEELEAKMYKDLSKVVFDKMKEMVAQLPEAETNLVFGLTKEDGDWKITSIQEKQ</sequence>